<dbReference type="STRING" id="497965.Cyan7822_2907"/>
<evidence type="ECO:0008006" key="3">
    <source>
        <dbReference type="Google" id="ProtNLM"/>
    </source>
</evidence>
<dbReference type="AlphaFoldDB" id="E0U7Q3"/>
<sequence>MKKQVINLMIDKTQISQKSSIQKTPGVCGGNARIRDTRIPVWTLVSFREQGVSEEELLKNYPELNQEDLEAAWTYYANNKAEIAQIIEAEHSKSLYDSDFNLWVEETVKQLQAKNYEMIDWDNLIEEVADLSRSEKRALKSLLTRLLEHLLLIAYWDSERDYNLGHWAGEIQNFRNDILELLATSPSLKPYLIEVFDDCYQNARKFVIKKTRLAPKVFPTEAIATVEQALDEDWLPIGSHE</sequence>
<organism evidence="1 2">
    <name type="scientific">Gloeothece verrucosa (strain PCC 7822)</name>
    <name type="common">Cyanothece sp. (strain PCC 7822)</name>
    <dbReference type="NCBI Taxonomy" id="497965"/>
    <lineage>
        <taxon>Bacteria</taxon>
        <taxon>Bacillati</taxon>
        <taxon>Cyanobacteriota</taxon>
        <taxon>Cyanophyceae</taxon>
        <taxon>Oscillatoriophycideae</taxon>
        <taxon>Chroococcales</taxon>
        <taxon>Aphanothecaceae</taxon>
        <taxon>Gloeothece</taxon>
        <taxon>Gloeothece verrucosa</taxon>
    </lineage>
</organism>
<dbReference type="SUPFAM" id="SSF46689">
    <property type="entry name" value="Homeodomain-like"/>
    <property type="match status" value="1"/>
</dbReference>
<dbReference type="InterPro" id="IPR036388">
    <property type="entry name" value="WH-like_DNA-bd_sf"/>
</dbReference>
<dbReference type="Gene3D" id="1.10.10.10">
    <property type="entry name" value="Winged helix-like DNA-binding domain superfamily/Winged helix DNA-binding domain"/>
    <property type="match status" value="1"/>
</dbReference>
<dbReference type="KEGG" id="cyj:Cyan7822_2907"/>
<name>E0U7Q3_GLOV7</name>
<dbReference type="Gene3D" id="1.20.1220.20">
    <property type="entry name" value="Uncharcterised protein PF01724"/>
    <property type="match status" value="1"/>
</dbReference>
<accession>E0U7Q3</accession>
<dbReference type="InterPro" id="IPR009057">
    <property type="entry name" value="Homeodomain-like_sf"/>
</dbReference>
<dbReference type="HOGENOM" id="CLU_1150365_0_0_3"/>
<dbReference type="eggNOG" id="COG2442">
    <property type="taxonomic scope" value="Bacteria"/>
</dbReference>
<evidence type="ECO:0000313" key="2">
    <source>
        <dbReference type="Proteomes" id="UP000008206"/>
    </source>
</evidence>
<proteinExistence type="predicted"/>
<dbReference type="Pfam" id="PF01724">
    <property type="entry name" value="DUF29"/>
    <property type="match status" value="1"/>
</dbReference>
<keyword evidence="2" id="KW-1185">Reference proteome</keyword>
<dbReference type="InterPro" id="IPR002636">
    <property type="entry name" value="DUF29"/>
</dbReference>
<dbReference type="PANTHER" id="PTHR34235">
    <property type="entry name" value="SLR1203 PROTEIN-RELATED"/>
    <property type="match status" value="1"/>
</dbReference>
<gene>
    <name evidence="1" type="ordered locus">Cyan7822_2907</name>
</gene>
<dbReference type="InterPro" id="IPR007367">
    <property type="entry name" value="DUF433"/>
</dbReference>
<dbReference type="Pfam" id="PF04255">
    <property type="entry name" value="DUF433"/>
    <property type="match status" value="1"/>
</dbReference>
<dbReference type="PANTHER" id="PTHR34235:SF3">
    <property type="entry name" value="SLR1203 PROTEIN"/>
    <property type="match status" value="1"/>
</dbReference>
<protein>
    <recommendedName>
        <fullName evidence="3">DUF433 domain-containing protein</fullName>
    </recommendedName>
</protein>
<evidence type="ECO:0000313" key="1">
    <source>
        <dbReference type="EMBL" id="ADN14865.1"/>
    </source>
</evidence>
<dbReference type="EMBL" id="CP002198">
    <property type="protein sequence ID" value="ADN14865.1"/>
    <property type="molecule type" value="Genomic_DNA"/>
</dbReference>
<reference evidence="2" key="1">
    <citation type="journal article" date="2011" name="MBio">
        <title>Novel metabolic attributes of the genus Cyanothece, comprising a group of unicellular nitrogen-fixing Cyanobacteria.</title>
        <authorList>
            <person name="Bandyopadhyay A."/>
            <person name="Elvitigala T."/>
            <person name="Welsh E."/>
            <person name="Stockel J."/>
            <person name="Liberton M."/>
            <person name="Min H."/>
            <person name="Sherman L.A."/>
            <person name="Pakrasi H.B."/>
        </authorList>
    </citation>
    <scope>NUCLEOTIDE SEQUENCE [LARGE SCALE GENOMIC DNA]</scope>
    <source>
        <strain evidence="2">PCC 7822</strain>
    </source>
</reference>
<dbReference type="Proteomes" id="UP000008206">
    <property type="component" value="Chromosome"/>
</dbReference>